<dbReference type="SUPFAM" id="SSF46894">
    <property type="entry name" value="C-terminal effector domain of the bipartite response regulators"/>
    <property type="match status" value="1"/>
</dbReference>
<feature type="domain" description="HTH luxR-type" evidence="2">
    <location>
        <begin position="102"/>
        <end position="159"/>
    </location>
</feature>
<keyword evidence="1" id="KW-0472">Membrane</keyword>
<feature type="transmembrane region" description="Helical" evidence="1">
    <location>
        <begin position="16"/>
        <end position="38"/>
    </location>
</feature>
<keyword evidence="1" id="KW-0812">Transmembrane</keyword>
<dbReference type="Proteomes" id="UP000263833">
    <property type="component" value="Unassembled WGS sequence"/>
</dbReference>
<dbReference type="GO" id="GO:0006355">
    <property type="term" value="P:regulation of DNA-templated transcription"/>
    <property type="evidence" value="ECO:0007669"/>
    <property type="project" value="InterPro"/>
</dbReference>
<evidence type="ECO:0000313" key="4">
    <source>
        <dbReference type="Proteomes" id="UP000263833"/>
    </source>
</evidence>
<keyword evidence="4" id="KW-1185">Reference proteome</keyword>
<protein>
    <submittedName>
        <fullName evidence="3">Helix-turn-helix transcriptional regulator</fullName>
    </submittedName>
</protein>
<keyword evidence="1" id="KW-1133">Transmembrane helix</keyword>
<name>A0A371BIU3_9SPHN</name>
<feature type="transmembrane region" description="Helical" evidence="1">
    <location>
        <begin position="50"/>
        <end position="71"/>
    </location>
</feature>
<dbReference type="InterPro" id="IPR016032">
    <property type="entry name" value="Sig_transdc_resp-reg_C-effctor"/>
</dbReference>
<reference evidence="4" key="1">
    <citation type="submission" date="2018-08" db="EMBL/GenBank/DDBJ databases">
        <authorList>
            <person name="Kim S.-J."/>
            <person name="Jung G.-Y."/>
        </authorList>
    </citation>
    <scope>NUCLEOTIDE SEQUENCE [LARGE SCALE GENOMIC DNA]</scope>
    <source>
        <strain evidence="4">GY_G</strain>
    </source>
</reference>
<dbReference type="InterPro" id="IPR000792">
    <property type="entry name" value="Tscrpt_reg_LuxR_C"/>
</dbReference>
<dbReference type="AlphaFoldDB" id="A0A371BIU3"/>
<dbReference type="GO" id="GO:0003677">
    <property type="term" value="F:DNA binding"/>
    <property type="evidence" value="ECO:0007669"/>
    <property type="project" value="InterPro"/>
</dbReference>
<dbReference type="OrthoDB" id="8277135at2"/>
<proteinExistence type="predicted"/>
<dbReference type="SMART" id="SM00421">
    <property type="entry name" value="HTH_LUXR"/>
    <property type="match status" value="1"/>
</dbReference>
<dbReference type="RefSeq" id="WP_115549024.1">
    <property type="nucleotide sequence ID" value="NZ_QRGP01000001.1"/>
</dbReference>
<comment type="caution">
    <text evidence="3">The sequence shown here is derived from an EMBL/GenBank/DDBJ whole genome shotgun (WGS) entry which is preliminary data.</text>
</comment>
<sequence length="172" mass="18196">MTQKANSPATTGPTRAGLVAVIVGIQAIAAIFFIADAIGDLAAGEMDFHILVEALIAFALLAGVGIGAWMARRLLAEAQERERVLAIASGALTEHIQLRFRDWKLTDAEAEVALFAIKGCDAAEIARLRGAAQGTVRAQLSHVYAKSGVATQAELVSLFIDDLLQVDLRTSN</sequence>
<dbReference type="Gene3D" id="1.10.10.10">
    <property type="entry name" value="Winged helix-like DNA-binding domain superfamily/Winged helix DNA-binding domain"/>
    <property type="match status" value="1"/>
</dbReference>
<dbReference type="EMBL" id="QRGP01000001">
    <property type="protein sequence ID" value="RDV07478.1"/>
    <property type="molecule type" value="Genomic_DNA"/>
</dbReference>
<dbReference type="InterPro" id="IPR036388">
    <property type="entry name" value="WH-like_DNA-bd_sf"/>
</dbReference>
<organism evidence="3 4">
    <name type="scientific">Sphingorhabdus pulchriflava</name>
    <dbReference type="NCBI Taxonomy" id="2292257"/>
    <lineage>
        <taxon>Bacteria</taxon>
        <taxon>Pseudomonadati</taxon>
        <taxon>Pseudomonadota</taxon>
        <taxon>Alphaproteobacteria</taxon>
        <taxon>Sphingomonadales</taxon>
        <taxon>Sphingomonadaceae</taxon>
        <taxon>Sphingorhabdus</taxon>
    </lineage>
</organism>
<evidence type="ECO:0000313" key="3">
    <source>
        <dbReference type="EMBL" id="RDV07478.1"/>
    </source>
</evidence>
<evidence type="ECO:0000256" key="1">
    <source>
        <dbReference type="SAM" id="Phobius"/>
    </source>
</evidence>
<gene>
    <name evidence="3" type="ORF">DXH95_09085</name>
</gene>
<evidence type="ECO:0000259" key="2">
    <source>
        <dbReference type="SMART" id="SM00421"/>
    </source>
</evidence>
<accession>A0A371BIU3</accession>